<sequence length="28" mass="3057">MNLPPSILAMVISEALLLYHTGLSSNRD</sequence>
<evidence type="ECO:0000313" key="3">
    <source>
        <dbReference type="Proteomes" id="UP000663760"/>
    </source>
</evidence>
<proteinExistence type="predicted"/>
<evidence type="ECO:0000313" key="1">
    <source>
        <dbReference type="EMBL" id="CAA2618741.1"/>
    </source>
</evidence>
<protein>
    <submittedName>
        <fullName evidence="2">Uncharacterized protein</fullName>
    </submittedName>
</protein>
<gene>
    <name evidence="1" type="ORF">SI7747_04004908</name>
    <name evidence="2" type="ORF">SI8410_04005389</name>
</gene>
<organism evidence="2 3">
    <name type="scientific">Spirodela intermedia</name>
    <name type="common">Intermediate duckweed</name>
    <dbReference type="NCBI Taxonomy" id="51605"/>
    <lineage>
        <taxon>Eukaryota</taxon>
        <taxon>Viridiplantae</taxon>
        <taxon>Streptophyta</taxon>
        <taxon>Embryophyta</taxon>
        <taxon>Tracheophyta</taxon>
        <taxon>Spermatophyta</taxon>
        <taxon>Magnoliopsida</taxon>
        <taxon>Liliopsida</taxon>
        <taxon>Araceae</taxon>
        <taxon>Lemnoideae</taxon>
        <taxon>Spirodela</taxon>
    </lineage>
</organism>
<dbReference type="EMBL" id="LR746267">
    <property type="protein sequence ID" value="CAA7394728.1"/>
    <property type="molecule type" value="Genomic_DNA"/>
</dbReference>
<dbReference type="Proteomes" id="UP000663760">
    <property type="component" value="Chromosome 4"/>
</dbReference>
<dbReference type="EMBL" id="LR743591">
    <property type="protein sequence ID" value="CAA2618741.1"/>
    <property type="molecule type" value="Genomic_DNA"/>
</dbReference>
<keyword evidence="3" id="KW-1185">Reference proteome</keyword>
<name>A0A7I8KCD7_SPIIN</name>
<reference evidence="2" key="1">
    <citation type="submission" date="2020-02" db="EMBL/GenBank/DDBJ databases">
        <authorList>
            <person name="Scholz U."/>
            <person name="Mascher M."/>
            <person name="Fiebig A."/>
        </authorList>
    </citation>
    <scope>NUCLEOTIDE SEQUENCE</scope>
</reference>
<accession>A0A7I8KCD7</accession>
<dbReference type="AlphaFoldDB" id="A0A7I8KCD7"/>
<evidence type="ECO:0000313" key="2">
    <source>
        <dbReference type="EMBL" id="CAA7394728.1"/>
    </source>
</evidence>